<keyword evidence="2" id="KW-1185">Reference proteome</keyword>
<reference evidence="1 2" key="1">
    <citation type="journal article" date="2018" name="Nat. Ecol. Evol.">
        <title>Shark genomes provide insights into elasmobranch evolution and the origin of vertebrates.</title>
        <authorList>
            <person name="Hara Y"/>
            <person name="Yamaguchi K"/>
            <person name="Onimaru K"/>
            <person name="Kadota M"/>
            <person name="Koyanagi M"/>
            <person name="Keeley SD"/>
            <person name="Tatsumi K"/>
            <person name="Tanaka K"/>
            <person name="Motone F"/>
            <person name="Kageyama Y"/>
            <person name="Nozu R"/>
            <person name="Adachi N"/>
            <person name="Nishimura O"/>
            <person name="Nakagawa R"/>
            <person name="Tanegashima C"/>
            <person name="Kiyatake I"/>
            <person name="Matsumoto R"/>
            <person name="Murakumo K"/>
            <person name="Nishida K"/>
            <person name="Terakita A"/>
            <person name="Kuratani S"/>
            <person name="Sato K"/>
            <person name="Hyodo S Kuraku.S."/>
        </authorList>
    </citation>
    <scope>NUCLEOTIDE SEQUENCE [LARGE SCALE GENOMIC DNA]</scope>
</reference>
<gene>
    <name evidence="1" type="ORF">scyTo_0013808</name>
</gene>
<dbReference type="OMA" id="FWKHESK"/>
<dbReference type="InterPro" id="IPR028082">
    <property type="entry name" value="Peripla_BP_I"/>
</dbReference>
<organism evidence="1 2">
    <name type="scientific">Scyliorhinus torazame</name>
    <name type="common">Cloudy catshark</name>
    <name type="synonym">Catulus torazame</name>
    <dbReference type="NCBI Taxonomy" id="75743"/>
    <lineage>
        <taxon>Eukaryota</taxon>
        <taxon>Metazoa</taxon>
        <taxon>Chordata</taxon>
        <taxon>Craniata</taxon>
        <taxon>Vertebrata</taxon>
        <taxon>Chondrichthyes</taxon>
        <taxon>Elasmobranchii</taxon>
        <taxon>Galeomorphii</taxon>
        <taxon>Galeoidea</taxon>
        <taxon>Carcharhiniformes</taxon>
        <taxon>Scyliorhinidae</taxon>
        <taxon>Scyliorhinus</taxon>
    </lineage>
</organism>
<dbReference type="EMBL" id="BFAA01007202">
    <property type="protein sequence ID" value="GCB68286.1"/>
    <property type="molecule type" value="Genomic_DNA"/>
</dbReference>
<dbReference type="OrthoDB" id="8951267at2759"/>
<dbReference type="Gene3D" id="3.40.50.2300">
    <property type="match status" value="1"/>
</dbReference>
<protein>
    <recommendedName>
        <fullName evidence="3">Receptor ligand binding region domain-containing protein</fullName>
    </recommendedName>
</protein>
<name>A0A401P5B5_SCYTO</name>
<evidence type="ECO:0000313" key="1">
    <source>
        <dbReference type="EMBL" id="GCB68286.1"/>
    </source>
</evidence>
<evidence type="ECO:0008006" key="3">
    <source>
        <dbReference type="Google" id="ProtNLM"/>
    </source>
</evidence>
<comment type="caution">
    <text evidence="1">The sequence shown here is derived from an EMBL/GenBank/DDBJ whole genome shotgun (WGS) entry which is preliminary data.</text>
</comment>
<dbReference type="SUPFAM" id="SSF53822">
    <property type="entry name" value="Periplasmic binding protein-like I"/>
    <property type="match status" value="1"/>
</dbReference>
<accession>A0A401P5B5</accession>
<dbReference type="Proteomes" id="UP000288216">
    <property type="component" value="Unassembled WGS sequence"/>
</dbReference>
<proteinExistence type="predicted"/>
<feature type="non-terminal residue" evidence="1">
    <location>
        <position position="185"/>
    </location>
</feature>
<evidence type="ECO:0000313" key="2">
    <source>
        <dbReference type="Proteomes" id="UP000288216"/>
    </source>
</evidence>
<dbReference type="STRING" id="75743.A0A401P5B5"/>
<dbReference type="AlphaFoldDB" id="A0A401P5B5"/>
<sequence length="185" mass="21031">MRECVLTHHELSSSFNVTLNATFDGFDTALYLAKGCPTSTCEGVENLKRLYVAEKLGCAVLGPTCTYATFQIVTLDTFLEIPIVSAGSFGLACNYKPNVTRILPTARKLSNFFVWLWQDELKIKPYKWDSTYIYKKNETTESCFWYMNGLEAGSDQFSLGLEIKEIIRDPVKFKKIANDPHRRSN</sequence>